<organism evidence="2 3">
    <name type="scientific">Heliocybe sulcata</name>
    <dbReference type="NCBI Taxonomy" id="5364"/>
    <lineage>
        <taxon>Eukaryota</taxon>
        <taxon>Fungi</taxon>
        <taxon>Dikarya</taxon>
        <taxon>Basidiomycota</taxon>
        <taxon>Agaricomycotina</taxon>
        <taxon>Agaricomycetes</taxon>
        <taxon>Gloeophyllales</taxon>
        <taxon>Gloeophyllaceae</taxon>
        <taxon>Heliocybe</taxon>
    </lineage>
</organism>
<reference evidence="2 3" key="1">
    <citation type="journal article" date="2019" name="Nat. Ecol. Evol.">
        <title>Megaphylogeny resolves global patterns of mushroom evolution.</title>
        <authorList>
            <person name="Varga T."/>
            <person name="Krizsan K."/>
            <person name="Foldi C."/>
            <person name="Dima B."/>
            <person name="Sanchez-Garcia M."/>
            <person name="Sanchez-Ramirez S."/>
            <person name="Szollosi G.J."/>
            <person name="Szarkandi J.G."/>
            <person name="Papp V."/>
            <person name="Albert L."/>
            <person name="Andreopoulos W."/>
            <person name="Angelini C."/>
            <person name="Antonin V."/>
            <person name="Barry K.W."/>
            <person name="Bougher N.L."/>
            <person name="Buchanan P."/>
            <person name="Buyck B."/>
            <person name="Bense V."/>
            <person name="Catcheside P."/>
            <person name="Chovatia M."/>
            <person name="Cooper J."/>
            <person name="Damon W."/>
            <person name="Desjardin D."/>
            <person name="Finy P."/>
            <person name="Geml J."/>
            <person name="Haridas S."/>
            <person name="Hughes K."/>
            <person name="Justo A."/>
            <person name="Karasinski D."/>
            <person name="Kautmanova I."/>
            <person name="Kiss B."/>
            <person name="Kocsube S."/>
            <person name="Kotiranta H."/>
            <person name="LaButti K.M."/>
            <person name="Lechner B.E."/>
            <person name="Liimatainen K."/>
            <person name="Lipzen A."/>
            <person name="Lukacs Z."/>
            <person name="Mihaltcheva S."/>
            <person name="Morgado L.N."/>
            <person name="Niskanen T."/>
            <person name="Noordeloos M.E."/>
            <person name="Ohm R.A."/>
            <person name="Ortiz-Santana B."/>
            <person name="Ovrebo C."/>
            <person name="Racz N."/>
            <person name="Riley R."/>
            <person name="Savchenko A."/>
            <person name="Shiryaev A."/>
            <person name="Soop K."/>
            <person name="Spirin V."/>
            <person name="Szebenyi C."/>
            <person name="Tomsovsky M."/>
            <person name="Tulloss R.E."/>
            <person name="Uehling J."/>
            <person name="Grigoriev I.V."/>
            <person name="Vagvolgyi C."/>
            <person name="Papp T."/>
            <person name="Martin F.M."/>
            <person name="Miettinen O."/>
            <person name="Hibbett D.S."/>
            <person name="Nagy L.G."/>
        </authorList>
    </citation>
    <scope>NUCLEOTIDE SEQUENCE [LARGE SCALE GENOMIC DNA]</scope>
    <source>
        <strain evidence="2 3">OMC1185</strain>
    </source>
</reference>
<name>A0A5C3MNW0_9AGAM</name>
<feature type="compositionally biased region" description="Polar residues" evidence="1">
    <location>
        <begin position="17"/>
        <end position="27"/>
    </location>
</feature>
<feature type="region of interest" description="Disordered" evidence="1">
    <location>
        <begin position="1"/>
        <end position="48"/>
    </location>
</feature>
<evidence type="ECO:0000256" key="1">
    <source>
        <dbReference type="SAM" id="MobiDB-lite"/>
    </source>
</evidence>
<protein>
    <submittedName>
        <fullName evidence="2">Uncharacterized protein</fullName>
    </submittedName>
</protein>
<dbReference type="AlphaFoldDB" id="A0A5C3MNW0"/>
<gene>
    <name evidence="2" type="ORF">OE88DRAFT_1668165</name>
</gene>
<dbReference type="OrthoDB" id="2123594at2759"/>
<dbReference type="STRING" id="5364.A0A5C3MNW0"/>
<dbReference type="Proteomes" id="UP000305948">
    <property type="component" value="Unassembled WGS sequence"/>
</dbReference>
<dbReference type="EMBL" id="ML213533">
    <property type="protein sequence ID" value="TFK46046.1"/>
    <property type="molecule type" value="Genomic_DNA"/>
</dbReference>
<evidence type="ECO:0000313" key="3">
    <source>
        <dbReference type="Proteomes" id="UP000305948"/>
    </source>
</evidence>
<evidence type="ECO:0000313" key="2">
    <source>
        <dbReference type="EMBL" id="TFK46046.1"/>
    </source>
</evidence>
<proteinExistence type="predicted"/>
<sequence>MLRCQPSRHDGHDLRPSATNPAHTSGTRAHRSTRLAQASPEASWLSEPSGTYDIQTLVEQGGQSSPYLDNVPFGTFNITVTNTGAVMSD</sequence>
<keyword evidence="3" id="KW-1185">Reference proteome</keyword>
<accession>A0A5C3MNW0</accession>